<dbReference type="Pfam" id="PF03150">
    <property type="entry name" value="CCP_MauG"/>
    <property type="match status" value="1"/>
</dbReference>
<gene>
    <name evidence="5" type="ORF">FLP08_06195</name>
</gene>
<dbReference type="AlphaFoldDB" id="A0A7K1LMX4"/>
<comment type="subcellular location">
    <subcellularLocation>
        <location evidence="1">Cell envelope</location>
    </subcellularLocation>
</comment>
<dbReference type="Gene3D" id="1.10.760.10">
    <property type="entry name" value="Cytochrome c-like domain"/>
    <property type="match status" value="2"/>
</dbReference>
<dbReference type="SUPFAM" id="SSF46626">
    <property type="entry name" value="Cytochrome c"/>
    <property type="match status" value="2"/>
</dbReference>
<dbReference type="OrthoDB" id="9805202at2"/>
<dbReference type="GO" id="GO:0004130">
    <property type="term" value="F:cytochrome-c peroxidase activity"/>
    <property type="evidence" value="ECO:0007669"/>
    <property type="project" value="TreeGrafter"/>
</dbReference>
<dbReference type="InterPro" id="IPR036909">
    <property type="entry name" value="Cyt_c-like_dom_sf"/>
</dbReference>
<evidence type="ECO:0000313" key="6">
    <source>
        <dbReference type="Proteomes" id="UP000460416"/>
    </source>
</evidence>
<evidence type="ECO:0000313" key="5">
    <source>
        <dbReference type="EMBL" id="MUP42156.1"/>
    </source>
</evidence>
<reference evidence="5 6" key="1">
    <citation type="submission" date="2019-07" db="EMBL/GenBank/DDBJ databases">
        <title>Gramella aestuarii sp. nov., isolated from a tidal flat, and emended description of Gramella echinicola.</title>
        <authorList>
            <person name="Liu L."/>
        </authorList>
    </citation>
    <scope>NUCLEOTIDE SEQUENCE [LARGE SCALE GENOMIC DNA]</scope>
    <source>
        <strain evidence="5 6">BS12</strain>
    </source>
</reference>
<dbReference type="PANTHER" id="PTHR30600">
    <property type="entry name" value="CYTOCHROME C PEROXIDASE-RELATED"/>
    <property type="match status" value="1"/>
</dbReference>
<organism evidence="5 6">
    <name type="scientific">Christiangramia aestuarii</name>
    <dbReference type="NCBI Taxonomy" id="1028746"/>
    <lineage>
        <taxon>Bacteria</taxon>
        <taxon>Pseudomonadati</taxon>
        <taxon>Bacteroidota</taxon>
        <taxon>Flavobacteriia</taxon>
        <taxon>Flavobacteriales</taxon>
        <taxon>Flavobacteriaceae</taxon>
        <taxon>Christiangramia</taxon>
    </lineage>
</organism>
<dbReference type="InterPro" id="IPR004852">
    <property type="entry name" value="Di-haem_cyt_c_peroxidsae"/>
</dbReference>
<dbReference type="Proteomes" id="UP000460416">
    <property type="component" value="Unassembled WGS sequence"/>
</dbReference>
<keyword evidence="2" id="KW-0732">Signal</keyword>
<keyword evidence="5" id="KW-0575">Peroxidase</keyword>
<feature type="domain" description="Di-haem cytochrome c peroxidase" evidence="4">
    <location>
        <begin position="73"/>
        <end position="272"/>
    </location>
</feature>
<dbReference type="GO" id="GO:0020037">
    <property type="term" value="F:heme binding"/>
    <property type="evidence" value="ECO:0007669"/>
    <property type="project" value="InterPro"/>
</dbReference>
<dbReference type="EMBL" id="VJVW01000002">
    <property type="protein sequence ID" value="MUP42156.1"/>
    <property type="molecule type" value="Genomic_DNA"/>
</dbReference>
<comment type="caution">
    <text evidence="5">The sequence shown here is derived from an EMBL/GenBank/DDBJ whole genome shotgun (WGS) entry which is preliminary data.</text>
</comment>
<keyword evidence="3" id="KW-0560">Oxidoreductase</keyword>
<dbReference type="GO" id="GO:0030313">
    <property type="term" value="C:cell envelope"/>
    <property type="evidence" value="ECO:0007669"/>
    <property type="project" value="UniProtKB-SubCell"/>
</dbReference>
<dbReference type="PANTHER" id="PTHR30600:SF10">
    <property type="entry name" value="BLL6722 PROTEIN"/>
    <property type="match status" value="1"/>
</dbReference>
<evidence type="ECO:0000256" key="2">
    <source>
        <dbReference type="ARBA" id="ARBA00022729"/>
    </source>
</evidence>
<accession>A0A7K1LMX4</accession>
<proteinExistence type="predicted"/>
<dbReference type="GO" id="GO:0009055">
    <property type="term" value="F:electron transfer activity"/>
    <property type="evidence" value="ECO:0007669"/>
    <property type="project" value="InterPro"/>
</dbReference>
<dbReference type="RefSeq" id="WP_156275086.1">
    <property type="nucleotide sequence ID" value="NZ_BAABGI010000001.1"/>
</dbReference>
<dbReference type="PROSITE" id="PS51257">
    <property type="entry name" value="PROKAR_LIPOPROTEIN"/>
    <property type="match status" value="1"/>
</dbReference>
<sequence length="449" mass="49614">MKPRSLKYSLGLVILLILFSCSLGEESYYTDLPDEILELRIKELHGARKQLLLPSSSDLENIPADPGNPLTKDKVLLGQLLFHETGFGLAPEMEIGKETYSCASCHHFKAGFQSGIIQGIGEGGVGFGIKGESRHASSDYPEELLDVQPIKTPSALNVAFQEVMLWNGQFGALGINQGTEGSWTSGTPKENNHLGFSGVETQAIAALTVHRQVIESDLVFNKTYKKLFDKAFPEIPQDKRYTKITAGLAIAAYERTLLPNEAPFQKWLKGNKNAMSTVEKEGALLFYTKGKCYTCHSGPGMNGMGFHALGMKDLQGANVHKPIDEITKKGRGGFTLDPEDDFKFKTPQLYNLKDVQFYGHGGSFRTLREIIEYKNKAVPENAAVPVDNLSPLFEPLDLTDSEIDKLTYFIENSLYDDRLSRFVPESLPSGNCFPNADPQSMEDLGCIDQ</sequence>
<evidence type="ECO:0000256" key="3">
    <source>
        <dbReference type="ARBA" id="ARBA00023002"/>
    </source>
</evidence>
<name>A0A7K1LMX4_9FLAO</name>
<protein>
    <submittedName>
        <fullName evidence="5">Cytochrome-c peroxidase</fullName>
    </submittedName>
</protein>
<evidence type="ECO:0000259" key="4">
    <source>
        <dbReference type="Pfam" id="PF03150"/>
    </source>
</evidence>
<keyword evidence="6" id="KW-1185">Reference proteome</keyword>
<dbReference type="InterPro" id="IPR051395">
    <property type="entry name" value="Cytochrome_c_Peroxidase/MauG"/>
</dbReference>
<evidence type="ECO:0000256" key="1">
    <source>
        <dbReference type="ARBA" id="ARBA00004196"/>
    </source>
</evidence>